<dbReference type="GO" id="GO:0003824">
    <property type="term" value="F:catalytic activity"/>
    <property type="evidence" value="ECO:0007669"/>
    <property type="project" value="InterPro"/>
</dbReference>
<feature type="region of interest" description="Disordered" evidence="2">
    <location>
        <begin position="1"/>
        <end position="28"/>
    </location>
</feature>
<dbReference type="HOGENOM" id="CLU_123330_0_1_5"/>
<dbReference type="KEGG" id="bov:BOV_0035"/>
<protein>
    <recommendedName>
        <fullName evidence="3">HIT domain-containing protein</fullName>
    </recommendedName>
</protein>
<evidence type="ECO:0000313" key="5">
    <source>
        <dbReference type="Proteomes" id="UP000006383"/>
    </source>
</evidence>
<evidence type="ECO:0000259" key="3">
    <source>
        <dbReference type="PROSITE" id="PS51084"/>
    </source>
</evidence>
<comment type="caution">
    <text evidence="1">Lacks conserved residue(s) required for the propagation of feature annotation.</text>
</comment>
<feature type="domain" description="HIT" evidence="3">
    <location>
        <begin position="67"/>
        <end position="136"/>
    </location>
</feature>
<sequence length="165" mass="18730">MARPPPTSQFAYRQSSRKKQALNEKTGKNRPMEQFVLDKRLHADTFYVARLGLCELRLMNDRRWPWLILVPRRPGLTEIHQMTPLDQTMLTFEAGIVAHALKTVTACQKINTGALGNVVRQLHVHVIARNEGDAGWPGPVWGHGVRETYDEKDAQKLIAEVRAAL</sequence>
<evidence type="ECO:0000256" key="2">
    <source>
        <dbReference type="SAM" id="MobiDB-lite"/>
    </source>
</evidence>
<evidence type="ECO:0000313" key="4">
    <source>
        <dbReference type="EMBL" id="ABQ60681.1"/>
    </source>
</evidence>
<reference evidence="5" key="1">
    <citation type="journal article" date="2009" name="PLoS ONE">
        <title>Genome degradation in Brucella ovis corresponds with narrowing of its host range and tissue tropism.</title>
        <authorList>
            <person name="Tsolis R.M."/>
            <person name="Seshadri R."/>
            <person name="Santos R.L."/>
            <person name="Sangari F.J."/>
            <person name="Lobo J.M."/>
            <person name="de Jong M.F."/>
            <person name="Ren Q."/>
            <person name="Myers G."/>
            <person name="Brinkac L.M."/>
            <person name="Nelson W.C."/>
            <person name="Deboy R.T."/>
            <person name="Angiuoli S."/>
            <person name="Khouri H."/>
            <person name="Dimitrov G."/>
            <person name="Robinson J.R."/>
            <person name="Mulligan S."/>
            <person name="Walker R.L."/>
            <person name="Elzer P.E."/>
            <person name="Hassan K.A."/>
            <person name="Paulsen I.T."/>
        </authorList>
    </citation>
    <scope>NUCLEOTIDE SEQUENCE [LARGE SCALE GENOMIC DNA]</scope>
    <source>
        <strain evidence="5">ATCC 25840 / 63/290 / NCTC 10512</strain>
    </source>
</reference>
<dbReference type="InterPro" id="IPR036265">
    <property type="entry name" value="HIT-like_sf"/>
</dbReference>
<proteinExistence type="predicted"/>
<dbReference type="InterPro" id="IPR011146">
    <property type="entry name" value="HIT-like"/>
</dbReference>
<organism evidence="4 5">
    <name type="scientific">Brucella ovis (strain ATCC 25840 / 63/290 / NCTC 10512)</name>
    <dbReference type="NCBI Taxonomy" id="444178"/>
    <lineage>
        <taxon>Bacteria</taxon>
        <taxon>Pseudomonadati</taxon>
        <taxon>Pseudomonadota</taxon>
        <taxon>Alphaproteobacteria</taxon>
        <taxon>Hyphomicrobiales</taxon>
        <taxon>Brucellaceae</taxon>
        <taxon>Brucella/Ochrobactrum group</taxon>
        <taxon>Brucella</taxon>
    </lineage>
</organism>
<keyword evidence="5" id="KW-1185">Reference proteome</keyword>
<dbReference type="EMBL" id="CP000708">
    <property type="protein sequence ID" value="ABQ60681.1"/>
    <property type="molecule type" value="Genomic_DNA"/>
</dbReference>
<accession>A0A0H3APQ9</accession>
<dbReference type="SUPFAM" id="SSF54197">
    <property type="entry name" value="HIT-like"/>
    <property type="match status" value="1"/>
</dbReference>
<evidence type="ECO:0000256" key="1">
    <source>
        <dbReference type="PROSITE-ProRule" id="PRU00464"/>
    </source>
</evidence>
<dbReference type="Gene3D" id="3.30.428.10">
    <property type="entry name" value="HIT-like"/>
    <property type="match status" value="1"/>
</dbReference>
<dbReference type="AlphaFoldDB" id="A0A0H3APQ9"/>
<dbReference type="Proteomes" id="UP000006383">
    <property type="component" value="Chromosome I"/>
</dbReference>
<name>A0A0H3APQ9_BRUO2</name>
<gene>
    <name evidence="4" type="ordered locus">BOV_0035</name>
</gene>
<dbReference type="Pfam" id="PF01230">
    <property type="entry name" value="HIT"/>
    <property type="match status" value="1"/>
</dbReference>
<dbReference type="PROSITE" id="PS51084">
    <property type="entry name" value="HIT_2"/>
    <property type="match status" value="1"/>
</dbReference>